<organism evidence="2 3">
    <name type="scientific">Sphingobium cloacae</name>
    <dbReference type="NCBI Taxonomy" id="120107"/>
    <lineage>
        <taxon>Bacteria</taxon>
        <taxon>Pseudomonadati</taxon>
        <taxon>Pseudomonadota</taxon>
        <taxon>Alphaproteobacteria</taxon>
        <taxon>Sphingomonadales</taxon>
        <taxon>Sphingomonadaceae</taxon>
        <taxon>Sphingobium</taxon>
    </lineage>
</organism>
<dbReference type="KEGG" id="sclo:SCLO_1001290"/>
<dbReference type="CDD" id="cd00293">
    <property type="entry name" value="USP-like"/>
    <property type="match status" value="1"/>
</dbReference>
<dbReference type="Pfam" id="PF00582">
    <property type="entry name" value="Usp"/>
    <property type="match status" value="1"/>
</dbReference>
<feature type="domain" description="UspA" evidence="1">
    <location>
        <begin position="33"/>
        <end position="103"/>
    </location>
</feature>
<dbReference type="EMBL" id="AP017655">
    <property type="protein sequence ID" value="BAV63169.1"/>
    <property type="molecule type" value="Genomic_DNA"/>
</dbReference>
<dbReference type="SUPFAM" id="SSF52402">
    <property type="entry name" value="Adenine nucleotide alpha hydrolases-like"/>
    <property type="match status" value="1"/>
</dbReference>
<accession>A0A1E1EY37</accession>
<gene>
    <name evidence="2" type="ORF">SCLO_1001290</name>
</gene>
<sequence length="105" mass="11251">MPFIAGAKKVTILTVDSDRKPDYYGEEPGENLLAHLDRHGAIVEIAKLASQGKSVADTILDYAASQQASLLVLGAYSRSRTAERLFGGVTRSLIADAELPLLVSH</sequence>
<dbReference type="InterPro" id="IPR006016">
    <property type="entry name" value="UspA"/>
</dbReference>
<dbReference type="AlphaFoldDB" id="A0A1E1EY37"/>
<evidence type="ECO:0000313" key="3">
    <source>
        <dbReference type="Proteomes" id="UP000218272"/>
    </source>
</evidence>
<dbReference type="Gene3D" id="3.40.50.12370">
    <property type="match status" value="1"/>
</dbReference>
<dbReference type="Proteomes" id="UP000218272">
    <property type="component" value="Chromosome SCLO_1"/>
</dbReference>
<protein>
    <recommendedName>
        <fullName evidence="1">UspA domain-containing protein</fullName>
    </recommendedName>
</protein>
<name>A0A1E1EY37_9SPHN</name>
<evidence type="ECO:0000259" key="1">
    <source>
        <dbReference type="Pfam" id="PF00582"/>
    </source>
</evidence>
<evidence type="ECO:0000313" key="2">
    <source>
        <dbReference type="EMBL" id="BAV63169.1"/>
    </source>
</evidence>
<keyword evidence="3" id="KW-1185">Reference proteome</keyword>
<proteinExistence type="predicted"/>
<reference evidence="2 3" key="1">
    <citation type="submission" date="2016-10" db="EMBL/GenBank/DDBJ databases">
        <title>Complete Genome Sequence of the Nonylphenol-Degrading Bacterium Sphingobium cloacae JCM 10874T.</title>
        <authorList>
            <person name="Ootsuka M."/>
            <person name="Nishizawa T."/>
            <person name="Ohta H."/>
        </authorList>
    </citation>
    <scope>NUCLEOTIDE SEQUENCE [LARGE SCALE GENOMIC DNA]</scope>
    <source>
        <strain evidence="2 3">JCM 10874</strain>
    </source>
</reference>